<dbReference type="AlphaFoldDB" id="A0A4Y7LC19"/>
<keyword evidence="2" id="KW-1185">Reference proteome</keyword>
<evidence type="ECO:0000313" key="1">
    <source>
        <dbReference type="EMBL" id="RZC82058.1"/>
    </source>
</evidence>
<organism evidence="1 2">
    <name type="scientific">Papaver somniferum</name>
    <name type="common">Opium poppy</name>
    <dbReference type="NCBI Taxonomy" id="3469"/>
    <lineage>
        <taxon>Eukaryota</taxon>
        <taxon>Viridiplantae</taxon>
        <taxon>Streptophyta</taxon>
        <taxon>Embryophyta</taxon>
        <taxon>Tracheophyta</taxon>
        <taxon>Spermatophyta</taxon>
        <taxon>Magnoliopsida</taxon>
        <taxon>Ranunculales</taxon>
        <taxon>Papaveraceae</taxon>
        <taxon>Papaveroideae</taxon>
        <taxon>Papaver</taxon>
    </lineage>
</organism>
<protein>
    <submittedName>
        <fullName evidence="1">Uncharacterized protein</fullName>
    </submittedName>
</protein>
<gene>
    <name evidence="1" type="ORF">C5167_044640</name>
</gene>
<proteinExistence type="predicted"/>
<sequence length="77" mass="8782">MIGLQMVETLMEQGLIGKVLPAPAHPLQLCKKTNPKQQPSLFQSRVNPYARKLYPLWARVEEMATREEYRPVGFGPC</sequence>
<dbReference type="Proteomes" id="UP000316621">
    <property type="component" value="Chromosome 10"/>
</dbReference>
<dbReference type="Gramene" id="RZC82058">
    <property type="protein sequence ID" value="RZC82058"/>
    <property type="gene ID" value="C5167_044640"/>
</dbReference>
<evidence type="ECO:0000313" key="2">
    <source>
        <dbReference type="Proteomes" id="UP000316621"/>
    </source>
</evidence>
<reference evidence="1 2" key="1">
    <citation type="journal article" date="2018" name="Science">
        <title>The opium poppy genome and morphinan production.</title>
        <authorList>
            <person name="Guo L."/>
            <person name="Winzer T."/>
            <person name="Yang X."/>
            <person name="Li Y."/>
            <person name="Ning Z."/>
            <person name="He Z."/>
            <person name="Teodor R."/>
            <person name="Lu Y."/>
            <person name="Bowser T.A."/>
            <person name="Graham I.A."/>
            <person name="Ye K."/>
        </authorList>
    </citation>
    <scope>NUCLEOTIDE SEQUENCE [LARGE SCALE GENOMIC DNA]</scope>
    <source>
        <strain evidence="2">cv. HN1</strain>
        <tissue evidence="1">Leaves</tissue>
    </source>
</reference>
<dbReference type="EMBL" id="CM010724">
    <property type="protein sequence ID" value="RZC82058.1"/>
    <property type="molecule type" value="Genomic_DNA"/>
</dbReference>
<name>A0A4Y7LC19_PAPSO</name>
<accession>A0A4Y7LC19</accession>